<dbReference type="GO" id="GO:0000493">
    <property type="term" value="P:box H/ACA snoRNP assembly"/>
    <property type="evidence" value="ECO:0007669"/>
    <property type="project" value="InterPro"/>
</dbReference>
<reference evidence="4 5" key="1">
    <citation type="submission" date="2018-08" db="EMBL/GenBank/DDBJ databases">
        <title>Aphanomyces genome sequencing and annotation.</title>
        <authorList>
            <person name="Minardi D."/>
            <person name="Oidtmann B."/>
            <person name="Van Der Giezen M."/>
            <person name="Studholme D.J."/>
        </authorList>
    </citation>
    <scope>NUCLEOTIDE SEQUENCE [LARGE SCALE GENOMIC DNA]</scope>
    <source>
        <strain evidence="4 5">NJM0002</strain>
    </source>
</reference>
<name>A0A3R6ZLJ4_9STRA</name>
<dbReference type="GO" id="GO:0051082">
    <property type="term" value="F:unfolded protein binding"/>
    <property type="evidence" value="ECO:0007669"/>
    <property type="project" value="TreeGrafter"/>
</dbReference>
<keyword evidence="5" id="KW-1185">Reference proteome</keyword>
<dbReference type="InterPro" id="IPR007052">
    <property type="entry name" value="CS_dom"/>
</dbReference>
<dbReference type="Pfam" id="PF04925">
    <property type="entry name" value="SHQ1"/>
    <property type="match status" value="1"/>
</dbReference>
<feature type="region of interest" description="Disordered" evidence="2">
    <location>
        <begin position="481"/>
        <end position="504"/>
    </location>
</feature>
<comment type="similarity">
    <text evidence="1">Belongs to the SHQ1 family.</text>
</comment>
<gene>
    <name evidence="4" type="ORF">DYB32_007457</name>
</gene>
<dbReference type="EMBL" id="QUSY01000954">
    <property type="protein sequence ID" value="RHY26609.1"/>
    <property type="molecule type" value="Genomic_DNA"/>
</dbReference>
<evidence type="ECO:0000313" key="4">
    <source>
        <dbReference type="EMBL" id="RHY26609.1"/>
    </source>
</evidence>
<dbReference type="PROSITE" id="PS51203">
    <property type="entry name" value="CS"/>
    <property type="match status" value="1"/>
</dbReference>
<proteinExistence type="inferred from homology"/>
<evidence type="ECO:0000256" key="1">
    <source>
        <dbReference type="ARBA" id="ARBA00005607"/>
    </source>
</evidence>
<evidence type="ECO:0000256" key="2">
    <source>
        <dbReference type="SAM" id="MobiDB-lite"/>
    </source>
</evidence>
<feature type="compositionally biased region" description="Polar residues" evidence="2">
    <location>
        <begin position="140"/>
        <end position="151"/>
    </location>
</feature>
<feature type="compositionally biased region" description="Basic and acidic residues" evidence="2">
    <location>
        <begin position="481"/>
        <end position="492"/>
    </location>
</feature>
<organism evidence="4 5">
    <name type="scientific">Aphanomyces invadans</name>
    <dbReference type="NCBI Taxonomy" id="157072"/>
    <lineage>
        <taxon>Eukaryota</taxon>
        <taxon>Sar</taxon>
        <taxon>Stramenopiles</taxon>
        <taxon>Oomycota</taxon>
        <taxon>Saprolegniomycetes</taxon>
        <taxon>Saprolegniales</taxon>
        <taxon>Verrucalvaceae</taxon>
        <taxon>Aphanomyces</taxon>
    </lineage>
</organism>
<dbReference type="GO" id="GO:0005737">
    <property type="term" value="C:cytoplasm"/>
    <property type="evidence" value="ECO:0007669"/>
    <property type="project" value="TreeGrafter"/>
</dbReference>
<comment type="caution">
    <text evidence="4">The sequence shown here is derived from an EMBL/GenBank/DDBJ whole genome shotgun (WGS) entry which is preliminary data.</text>
</comment>
<dbReference type="PANTHER" id="PTHR12967:SF0">
    <property type="entry name" value="PROTEIN SHQ1 HOMOLOG"/>
    <property type="match status" value="1"/>
</dbReference>
<feature type="compositionally biased region" description="Acidic residues" evidence="2">
    <location>
        <begin position="493"/>
        <end position="504"/>
    </location>
</feature>
<dbReference type="InterPro" id="IPR007009">
    <property type="entry name" value="Shq1_C"/>
</dbReference>
<accession>A0A3R6ZLJ4</accession>
<dbReference type="InterPro" id="IPR039742">
    <property type="entry name" value="Shq1"/>
</dbReference>
<dbReference type="InterPro" id="IPR008978">
    <property type="entry name" value="HSP20-like_chaperone"/>
</dbReference>
<dbReference type="SUPFAM" id="SSF49764">
    <property type="entry name" value="HSP20-like chaperones"/>
    <property type="match status" value="1"/>
</dbReference>
<dbReference type="Gene3D" id="2.60.40.790">
    <property type="match status" value="1"/>
</dbReference>
<dbReference type="CDD" id="cd00298">
    <property type="entry name" value="ACD_sHsps_p23-like"/>
    <property type="match status" value="1"/>
</dbReference>
<dbReference type="VEuPathDB" id="FungiDB:H310_03377"/>
<dbReference type="Pfam" id="PF21413">
    <property type="entry name" value="SHQ1-like_CS"/>
    <property type="match status" value="1"/>
</dbReference>
<protein>
    <recommendedName>
        <fullName evidence="3">CS domain-containing protein</fullName>
    </recommendedName>
</protein>
<feature type="domain" description="CS" evidence="3">
    <location>
        <begin position="2"/>
        <end position="92"/>
    </location>
</feature>
<sequence length="504" mass="56826">MPSTPRFTVTQDDKMVYVEIRVPYVRVTDMEYHIDGAHFTFWCKPYLLNLTFPDAIVDDDRAKAVYDMNKEHGTITVHLPKETPNAHFPDLDLLTTLLQQKKWRPQDEGLPDSLPNPAPLIEVIGSVGESTEPSPVGVTRSVSPSRANANDSSLLSFEKPKEAMSLHVGPPTYGFNNRFSDFFKCWHGELHEVLSLPTPETSTPAERTTMRRALEDNDFDVERYLLDFANESEDEYFQAAIAYEPFWANLPVYTPPPPPAPTRKVLIADVTDGIANVTIQSDNPTPSNEPSVVFTEKELEALRRLPRREYLPFTSAEAAIVWHGLLDILAAYCYDMRTNQGDPTVESAWTISILSSTLSWLDPAPSTTDVVRNTVRRILTYPFLRQWALSSAAIKDVVALLRRGKRVVLRVLLAIHAVFESSETYYLLNTLYINDYATWIQSVTDAQTNDWATKLETAHAAFHKADSGWALADIEAVLYENDKESTDESRDDASDDESDDDSTQ</sequence>
<feature type="region of interest" description="Disordered" evidence="2">
    <location>
        <begin position="128"/>
        <end position="151"/>
    </location>
</feature>
<dbReference type="PANTHER" id="PTHR12967">
    <property type="entry name" value="PROTEIN SHQ1 HOMOLOG"/>
    <property type="match status" value="1"/>
</dbReference>
<dbReference type="AlphaFoldDB" id="A0A3R6ZLJ4"/>
<evidence type="ECO:0000259" key="3">
    <source>
        <dbReference type="PROSITE" id="PS51203"/>
    </source>
</evidence>
<dbReference type="InterPro" id="IPR048696">
    <property type="entry name" value="SHQ1-like_CS"/>
</dbReference>
<dbReference type="GO" id="GO:0005654">
    <property type="term" value="C:nucleoplasm"/>
    <property type="evidence" value="ECO:0007669"/>
    <property type="project" value="TreeGrafter"/>
</dbReference>
<dbReference type="Proteomes" id="UP000285060">
    <property type="component" value="Unassembled WGS sequence"/>
</dbReference>
<evidence type="ECO:0000313" key="5">
    <source>
        <dbReference type="Proteomes" id="UP000285060"/>
    </source>
</evidence>